<dbReference type="Pfam" id="PF10566">
    <property type="entry name" value="Glyco_hydro_97"/>
    <property type="match status" value="1"/>
</dbReference>
<dbReference type="PANTHER" id="PTHR35803:SF3">
    <property type="entry name" value="ALPHA-GLUCOSIDASE"/>
    <property type="match status" value="1"/>
</dbReference>
<gene>
    <name evidence="2" type="ORF">HPE56_04040</name>
</gene>
<dbReference type="InterPro" id="IPR019563">
    <property type="entry name" value="GH97_catalytic"/>
</dbReference>
<name>A0ABR7UZU8_9FLAO</name>
<dbReference type="InterPro" id="IPR017853">
    <property type="entry name" value="GH"/>
</dbReference>
<protein>
    <submittedName>
        <fullName evidence="2">Glycoside hydrolase family 97 catalytic domain-containing protein</fullName>
    </submittedName>
</protein>
<evidence type="ECO:0000313" key="3">
    <source>
        <dbReference type="Proteomes" id="UP001166021"/>
    </source>
</evidence>
<keyword evidence="3" id="KW-1185">Reference proteome</keyword>
<dbReference type="InterPro" id="IPR013785">
    <property type="entry name" value="Aldolase_TIM"/>
</dbReference>
<sequence length="120" mass="13397">MMGKTHGELLENNYIVQNLNDPSKILDESWITLGKALREGTLTTKGGFTALDFVAGHHMQYVHFDAGWYGNEMDNASDASTVTLDLRRSKGPFDIEAICKYAKGKGAKVMLYVNRRALEK</sequence>
<keyword evidence="2" id="KW-0378">Hydrolase</keyword>
<organism evidence="2 3">
    <name type="scientific">Maribacter aquimaris</name>
    <dbReference type="NCBI Taxonomy" id="2737171"/>
    <lineage>
        <taxon>Bacteria</taxon>
        <taxon>Pseudomonadati</taxon>
        <taxon>Bacteroidota</taxon>
        <taxon>Flavobacteriia</taxon>
        <taxon>Flavobacteriales</taxon>
        <taxon>Flavobacteriaceae</taxon>
        <taxon>Maribacter</taxon>
    </lineage>
</organism>
<dbReference type="GO" id="GO:0016787">
    <property type="term" value="F:hydrolase activity"/>
    <property type="evidence" value="ECO:0007669"/>
    <property type="project" value="UniProtKB-KW"/>
</dbReference>
<dbReference type="Gene3D" id="3.20.20.70">
    <property type="entry name" value="Aldolase class I"/>
    <property type="match status" value="1"/>
</dbReference>
<dbReference type="Proteomes" id="UP001166021">
    <property type="component" value="Unassembled WGS sequence"/>
</dbReference>
<dbReference type="PANTHER" id="PTHR35803">
    <property type="entry name" value="GLUCAN 1,4-ALPHA-GLUCOSIDASE SUSB-RELATED"/>
    <property type="match status" value="1"/>
</dbReference>
<evidence type="ECO:0000313" key="2">
    <source>
        <dbReference type="EMBL" id="MBD0776956.1"/>
    </source>
</evidence>
<proteinExistence type="predicted"/>
<dbReference type="EMBL" id="JABTCF010000001">
    <property type="protein sequence ID" value="MBD0776956.1"/>
    <property type="molecule type" value="Genomic_DNA"/>
</dbReference>
<dbReference type="SUPFAM" id="SSF51445">
    <property type="entry name" value="(Trans)glycosidases"/>
    <property type="match status" value="1"/>
</dbReference>
<accession>A0ABR7UZU8</accession>
<feature type="domain" description="Glycosyl-hydrolase 97 catalytic" evidence="1">
    <location>
        <begin position="49"/>
        <end position="117"/>
    </location>
</feature>
<dbReference type="InterPro" id="IPR052720">
    <property type="entry name" value="Glycosyl_hydrolase_97"/>
</dbReference>
<comment type="caution">
    <text evidence="2">The sequence shown here is derived from an EMBL/GenBank/DDBJ whole genome shotgun (WGS) entry which is preliminary data.</text>
</comment>
<evidence type="ECO:0000259" key="1">
    <source>
        <dbReference type="Pfam" id="PF10566"/>
    </source>
</evidence>
<reference evidence="2" key="1">
    <citation type="submission" date="2020-05" db="EMBL/GenBank/DDBJ databases">
        <title>The draft genome sequence of Maribacter sp. ANRC-HE7.</title>
        <authorList>
            <person name="Mu L."/>
        </authorList>
    </citation>
    <scope>NUCLEOTIDE SEQUENCE</scope>
    <source>
        <strain evidence="2">ANRC-HE7</strain>
    </source>
</reference>